<dbReference type="AlphaFoldDB" id="A0A1X2G5I6"/>
<keyword evidence="5 12" id="KW-0999">Mitochondrion inner membrane</keyword>
<keyword evidence="9 12" id="KW-0496">Mitochondrion</keyword>
<dbReference type="GO" id="GO:0005743">
    <property type="term" value="C:mitochondrial inner membrane"/>
    <property type="evidence" value="ECO:0007669"/>
    <property type="project" value="UniProtKB-SubCell"/>
</dbReference>
<dbReference type="STRING" id="101127.A0A1X2G5I6"/>
<comment type="similarity">
    <text evidence="2 12">Belongs to the small Tim family.</text>
</comment>
<name>A0A1X2G5I6_9FUNG</name>
<dbReference type="Proteomes" id="UP000242146">
    <property type="component" value="Unassembled WGS sequence"/>
</dbReference>
<comment type="caution">
    <text evidence="14">The sequence shown here is derived from an EMBL/GenBank/DDBJ whole genome shotgun (WGS) entry which is preliminary data.</text>
</comment>
<evidence type="ECO:0000313" key="14">
    <source>
        <dbReference type="EMBL" id="ORX44755.1"/>
    </source>
</evidence>
<dbReference type="EMBL" id="MCGT01000046">
    <property type="protein sequence ID" value="ORX44755.1"/>
    <property type="molecule type" value="Genomic_DNA"/>
</dbReference>
<evidence type="ECO:0000256" key="7">
    <source>
        <dbReference type="ARBA" id="ARBA00022927"/>
    </source>
</evidence>
<dbReference type="Pfam" id="PF02953">
    <property type="entry name" value="zf-Tim10_DDP"/>
    <property type="match status" value="1"/>
</dbReference>
<proteinExistence type="inferred from homology"/>
<evidence type="ECO:0000256" key="11">
    <source>
        <dbReference type="ARBA" id="ARBA00023186"/>
    </source>
</evidence>
<evidence type="ECO:0000256" key="12">
    <source>
        <dbReference type="RuleBase" id="RU367043"/>
    </source>
</evidence>
<keyword evidence="7 12" id="KW-0653">Protein transport</keyword>
<gene>
    <name evidence="14" type="ORF">DM01DRAFT_1368795</name>
</gene>
<feature type="domain" description="Tim10-like" evidence="13">
    <location>
        <begin position="22"/>
        <end position="82"/>
    </location>
</feature>
<evidence type="ECO:0000313" key="15">
    <source>
        <dbReference type="Proteomes" id="UP000242146"/>
    </source>
</evidence>
<evidence type="ECO:0000256" key="9">
    <source>
        <dbReference type="ARBA" id="ARBA00023128"/>
    </source>
</evidence>
<dbReference type="InterPro" id="IPR004217">
    <property type="entry name" value="Tim10-like"/>
</dbReference>
<evidence type="ECO:0000256" key="3">
    <source>
        <dbReference type="ARBA" id="ARBA00022448"/>
    </source>
</evidence>
<evidence type="ECO:0000256" key="4">
    <source>
        <dbReference type="ARBA" id="ARBA00022723"/>
    </source>
</evidence>
<keyword evidence="11 12" id="KW-0143">Chaperone</keyword>
<comment type="subunit">
    <text evidence="12">Heterohexamer.</text>
</comment>
<dbReference type="InterPro" id="IPR035427">
    <property type="entry name" value="Tim10-like_dom_sf"/>
</dbReference>
<keyword evidence="4" id="KW-0479">Metal-binding</keyword>
<protein>
    <recommendedName>
        <fullName evidence="12">Mitochondrial import inner membrane translocase subunit</fullName>
    </recommendedName>
</protein>
<keyword evidence="6" id="KW-0862">Zinc</keyword>
<dbReference type="Gene3D" id="1.10.287.810">
    <property type="entry name" value="Mitochondrial import inner membrane translocase subunit tim13 like domains"/>
    <property type="match status" value="1"/>
</dbReference>
<dbReference type="GO" id="GO:0015031">
    <property type="term" value="P:protein transport"/>
    <property type="evidence" value="ECO:0007669"/>
    <property type="project" value="UniProtKB-KW"/>
</dbReference>
<dbReference type="FunFam" id="1.10.287.810:FF:000001">
    <property type="entry name" value="mitochondrial import inner membrane translocase subunit TIM13"/>
    <property type="match status" value="1"/>
</dbReference>
<dbReference type="GO" id="GO:0140318">
    <property type="term" value="F:protein transporter activity"/>
    <property type="evidence" value="ECO:0007669"/>
    <property type="project" value="EnsemblFungi"/>
</dbReference>
<dbReference type="GO" id="GO:0042719">
    <property type="term" value="C:mitochondrial intermembrane space chaperone complex"/>
    <property type="evidence" value="ECO:0007669"/>
    <property type="project" value="EnsemblFungi"/>
</dbReference>
<comment type="subcellular location">
    <subcellularLocation>
        <location evidence="1 12">Mitochondrion inner membrane</location>
        <topology evidence="1 12">Peripheral membrane protein</topology>
        <orientation evidence="1 12">Intermembrane side</orientation>
    </subcellularLocation>
</comment>
<evidence type="ECO:0000256" key="10">
    <source>
        <dbReference type="ARBA" id="ARBA00023157"/>
    </source>
</evidence>
<accession>A0A1X2G5I6</accession>
<organism evidence="14 15">
    <name type="scientific">Hesseltinella vesiculosa</name>
    <dbReference type="NCBI Taxonomy" id="101127"/>
    <lineage>
        <taxon>Eukaryota</taxon>
        <taxon>Fungi</taxon>
        <taxon>Fungi incertae sedis</taxon>
        <taxon>Mucoromycota</taxon>
        <taxon>Mucoromycotina</taxon>
        <taxon>Mucoromycetes</taxon>
        <taxon>Mucorales</taxon>
        <taxon>Cunninghamellaceae</taxon>
        <taxon>Hesseltinella</taxon>
    </lineage>
</organism>
<dbReference type="GO" id="GO:0046872">
    <property type="term" value="F:metal ion binding"/>
    <property type="evidence" value="ECO:0007669"/>
    <property type="project" value="UniProtKB-KW"/>
</dbReference>
<evidence type="ECO:0000259" key="13">
    <source>
        <dbReference type="Pfam" id="PF02953"/>
    </source>
</evidence>
<sequence length="94" mass="10874">MSEYNNFGSGELSNKKQEVMEQVRGELAMANAQELINKINEKCYLKCVPKPGARLESGEQQCLSKCMDRYMEAWNVVSRSYVNRIQRESQSQMM</sequence>
<keyword evidence="10 12" id="KW-1015">Disulfide bond</keyword>
<dbReference type="OrthoDB" id="7813104at2759"/>
<evidence type="ECO:0000256" key="8">
    <source>
        <dbReference type="ARBA" id="ARBA00023010"/>
    </source>
</evidence>
<evidence type="ECO:0000256" key="1">
    <source>
        <dbReference type="ARBA" id="ARBA00004137"/>
    </source>
</evidence>
<dbReference type="SUPFAM" id="SSF144122">
    <property type="entry name" value="Tim10-like"/>
    <property type="match status" value="1"/>
</dbReference>
<evidence type="ECO:0000256" key="6">
    <source>
        <dbReference type="ARBA" id="ARBA00022833"/>
    </source>
</evidence>
<dbReference type="GO" id="GO:0045039">
    <property type="term" value="P:protein insertion into mitochondrial inner membrane"/>
    <property type="evidence" value="ECO:0007669"/>
    <property type="project" value="EnsemblFungi"/>
</dbReference>
<keyword evidence="3 12" id="KW-0813">Transport</keyword>
<evidence type="ECO:0000256" key="2">
    <source>
        <dbReference type="ARBA" id="ARBA00006720"/>
    </source>
</evidence>
<comment type="function">
    <text evidence="12">Mitochondrial intermembrane chaperone that participates in the import and insertion of some multi-pass transmembrane proteins into the mitochondrial inner membrane. Also required for the transfer of beta-barrel precursors from the TOM complex to the sorting and assembly machinery (SAM complex) of the outer membrane. Acts as a chaperone-like protein that protects the hydrophobic precursors from aggregation and guide them through the mitochondrial intermembrane space.</text>
</comment>
<comment type="domain">
    <text evidence="12">The twin CX3C motif contains 4 conserved Cys residues that form 2 disulfide bonds in the mitochondrial intermembrane space.</text>
</comment>
<evidence type="ECO:0000256" key="5">
    <source>
        <dbReference type="ARBA" id="ARBA00022792"/>
    </source>
</evidence>
<keyword evidence="8 12" id="KW-0811">Translocation</keyword>
<reference evidence="14 15" key="1">
    <citation type="submission" date="2016-07" db="EMBL/GenBank/DDBJ databases">
        <title>Pervasive Adenine N6-methylation of Active Genes in Fungi.</title>
        <authorList>
            <consortium name="DOE Joint Genome Institute"/>
            <person name="Mondo S.J."/>
            <person name="Dannebaum R.O."/>
            <person name="Kuo R.C."/>
            <person name="Labutti K."/>
            <person name="Haridas S."/>
            <person name="Kuo A."/>
            <person name="Salamov A."/>
            <person name="Ahrendt S.R."/>
            <person name="Lipzen A."/>
            <person name="Sullivan W."/>
            <person name="Andreopoulos W.B."/>
            <person name="Clum A."/>
            <person name="Lindquist E."/>
            <person name="Daum C."/>
            <person name="Ramamoorthy G.K."/>
            <person name="Gryganskyi A."/>
            <person name="Culley D."/>
            <person name="Magnuson J.K."/>
            <person name="James T.Y."/>
            <person name="O'Malley M.A."/>
            <person name="Stajich J.E."/>
            <person name="Spatafora J.W."/>
            <person name="Visel A."/>
            <person name="Grigoriev I.V."/>
        </authorList>
    </citation>
    <scope>NUCLEOTIDE SEQUENCE [LARGE SCALE GENOMIC DNA]</scope>
    <source>
        <strain evidence="14 15">NRRL 3301</strain>
    </source>
</reference>
<keyword evidence="5 12" id="KW-0472">Membrane</keyword>
<keyword evidence="15" id="KW-1185">Reference proteome</keyword>